<feature type="transmembrane region" description="Helical" evidence="5">
    <location>
        <begin position="20"/>
        <end position="42"/>
    </location>
</feature>
<dbReference type="PANTHER" id="PTHR32089:SF112">
    <property type="entry name" value="LYSOZYME-LIKE PROTEIN-RELATED"/>
    <property type="match status" value="1"/>
</dbReference>
<evidence type="ECO:0000256" key="4">
    <source>
        <dbReference type="SAM" id="Coils"/>
    </source>
</evidence>
<feature type="coiled-coil region" evidence="4">
    <location>
        <begin position="300"/>
        <end position="327"/>
    </location>
</feature>
<accession>A0A455T9G1</accession>
<dbReference type="InterPro" id="IPR003660">
    <property type="entry name" value="HAMP_dom"/>
</dbReference>
<comment type="similarity">
    <text evidence="2">Belongs to the methyl-accepting chemotaxis (MCP) protein family.</text>
</comment>
<dbReference type="GO" id="GO:0016020">
    <property type="term" value="C:membrane"/>
    <property type="evidence" value="ECO:0007669"/>
    <property type="project" value="InterPro"/>
</dbReference>
<evidence type="ECO:0000256" key="2">
    <source>
        <dbReference type="ARBA" id="ARBA00029447"/>
    </source>
</evidence>
<keyword evidence="5" id="KW-1133">Transmembrane helix</keyword>
<dbReference type="EMBL" id="AP019377">
    <property type="protein sequence ID" value="BBH96094.1"/>
    <property type="molecule type" value="Genomic_DNA"/>
</dbReference>
<feature type="domain" description="Methyl-accepting transducer" evidence="6">
    <location>
        <begin position="371"/>
        <end position="628"/>
    </location>
</feature>
<dbReference type="PROSITE" id="PS50111">
    <property type="entry name" value="CHEMOTAXIS_TRANSDUC_2"/>
    <property type="match status" value="1"/>
</dbReference>
<proteinExistence type="inferred from homology"/>
<dbReference type="Pfam" id="PF00015">
    <property type="entry name" value="MCPsignal"/>
    <property type="match status" value="1"/>
</dbReference>
<dbReference type="SMART" id="SM00283">
    <property type="entry name" value="MA"/>
    <property type="match status" value="1"/>
</dbReference>
<evidence type="ECO:0000256" key="1">
    <source>
        <dbReference type="ARBA" id="ARBA00023224"/>
    </source>
</evidence>
<evidence type="ECO:0000259" key="7">
    <source>
        <dbReference type="PROSITE" id="PS50885"/>
    </source>
</evidence>
<feature type="domain" description="HAMP" evidence="7">
    <location>
        <begin position="256"/>
        <end position="308"/>
    </location>
</feature>
<dbReference type="AlphaFoldDB" id="A0A455T9G1"/>
<sequence length="649" mass="71181">MSSMVSMRWITQAPIVRRLFLAAILVAVIPGIILWLLGHAYIDALNSRSEAVQVSTDAVHVATTQLANLQHMHADLIALQAQTFVSTNIAGAPSTDLAALRQRLSAEIKALEANFAEGIASYQRNYELATSPQMSPIRSLLESESSTRGLASDQQQTLRRILSGEWERYRQAQDRELAALQSSRSTSQTTQLLQQANSAYTPLENDWKHIVDLTETVGDKVVEVTAPQVTQTAIEIALAALLIAAVVLLVGTFVYWTIARPLGQLARLTRRIARGDTSVRAPVTGRDEIALVARSLNAMLDHMVHLIQEIQEQRNTLQKQIEALVSDVSGVSQGNLSGRARMTGGTLQIIANAFNYMLAELSSLVMRVKGAAREVAISTTVVVDALARLVETGDQQLQQIARATREIEHIAASSRHIADRANMLQSSTHESLQHVRQGRQAVQQVLEGLKRIYENVQATATKVEKLDEHSRAINSTAEVISAIVEQTNRLAQDAATLVAYEGESVRGFSAVAADIQRLAERANGQARSIVQIVEGVRQDISAVTSSMRTTEQESAFGAERAQEAGAALETISAAVELQAREIERITDMVARQLQAFTSIVQIMQRLSQATRQMNVSTRQASQHVETLAQRVEYLRRSVEIFRLREGSTA</sequence>
<evidence type="ECO:0008006" key="9">
    <source>
        <dbReference type="Google" id="ProtNLM"/>
    </source>
</evidence>
<dbReference type="InterPro" id="IPR004089">
    <property type="entry name" value="MCPsignal_dom"/>
</dbReference>
<evidence type="ECO:0000259" key="6">
    <source>
        <dbReference type="PROSITE" id="PS50111"/>
    </source>
</evidence>
<feature type="transmembrane region" description="Helical" evidence="5">
    <location>
        <begin position="236"/>
        <end position="258"/>
    </location>
</feature>
<evidence type="ECO:0000256" key="3">
    <source>
        <dbReference type="PROSITE-ProRule" id="PRU00284"/>
    </source>
</evidence>
<reference evidence="8" key="1">
    <citation type="submission" date="2018-12" db="EMBL/GenBank/DDBJ databases">
        <title>Novel natural products biosynthetic potential of the class Ktedonobacteria.</title>
        <authorList>
            <person name="Zheng Y."/>
            <person name="Saitou A."/>
            <person name="Wang C.M."/>
            <person name="Toyoda A."/>
            <person name="Minakuchi Y."/>
            <person name="Sekiguchi Y."/>
            <person name="Ueda K."/>
            <person name="Takano H."/>
            <person name="Sakai Y."/>
            <person name="Yokota A."/>
            <person name="Yabe S."/>
        </authorList>
    </citation>
    <scope>NUCLEOTIDE SEQUENCE</scope>
    <source>
        <strain evidence="8">A3-2</strain>
    </source>
</reference>
<dbReference type="Gene3D" id="6.10.340.10">
    <property type="match status" value="1"/>
</dbReference>
<dbReference type="PROSITE" id="PS50885">
    <property type="entry name" value="HAMP"/>
    <property type="match status" value="2"/>
</dbReference>
<feature type="domain" description="HAMP" evidence="7">
    <location>
        <begin position="315"/>
        <end position="366"/>
    </location>
</feature>
<keyword evidence="5" id="KW-0812">Transmembrane</keyword>
<dbReference type="GO" id="GO:0007165">
    <property type="term" value="P:signal transduction"/>
    <property type="evidence" value="ECO:0007669"/>
    <property type="project" value="UniProtKB-KW"/>
</dbReference>
<dbReference type="SUPFAM" id="SSF58104">
    <property type="entry name" value="Methyl-accepting chemotaxis protein (MCP) signaling domain"/>
    <property type="match status" value="1"/>
</dbReference>
<evidence type="ECO:0000256" key="5">
    <source>
        <dbReference type="SAM" id="Phobius"/>
    </source>
</evidence>
<gene>
    <name evidence="8" type="ORF">KTA_42930</name>
</gene>
<evidence type="ECO:0000313" key="8">
    <source>
        <dbReference type="EMBL" id="BBH96094.1"/>
    </source>
</evidence>
<dbReference type="SMART" id="SM00304">
    <property type="entry name" value="HAMP"/>
    <property type="match status" value="2"/>
</dbReference>
<dbReference type="Gene3D" id="1.10.287.950">
    <property type="entry name" value="Methyl-accepting chemotaxis protein"/>
    <property type="match status" value="1"/>
</dbReference>
<keyword evidence="4" id="KW-0175">Coiled coil</keyword>
<keyword evidence="5" id="KW-0472">Membrane</keyword>
<dbReference type="CDD" id="cd06225">
    <property type="entry name" value="HAMP"/>
    <property type="match status" value="1"/>
</dbReference>
<protein>
    <recommendedName>
        <fullName evidence="9">Methyl-accepting chemotaxis protein</fullName>
    </recommendedName>
</protein>
<name>A0A455T9G1_9CHLR</name>
<dbReference type="Pfam" id="PF00672">
    <property type="entry name" value="HAMP"/>
    <property type="match status" value="1"/>
</dbReference>
<organism evidence="8">
    <name type="scientific">Thermogemmatispora argillosa</name>
    <dbReference type="NCBI Taxonomy" id="2045280"/>
    <lineage>
        <taxon>Bacteria</taxon>
        <taxon>Bacillati</taxon>
        <taxon>Chloroflexota</taxon>
        <taxon>Ktedonobacteria</taxon>
        <taxon>Thermogemmatisporales</taxon>
        <taxon>Thermogemmatisporaceae</taxon>
        <taxon>Thermogemmatispora</taxon>
    </lineage>
</organism>
<dbReference type="PANTHER" id="PTHR32089">
    <property type="entry name" value="METHYL-ACCEPTING CHEMOTAXIS PROTEIN MCPB"/>
    <property type="match status" value="1"/>
</dbReference>
<keyword evidence="1 3" id="KW-0807">Transducer</keyword>